<evidence type="ECO:0000259" key="8">
    <source>
        <dbReference type="Pfam" id="PF02465"/>
    </source>
</evidence>
<dbReference type="GO" id="GO:0009421">
    <property type="term" value="C:bacterial-type flagellum filament cap"/>
    <property type="evidence" value="ECO:0007669"/>
    <property type="project" value="InterPro"/>
</dbReference>
<comment type="similarity">
    <text evidence="2">Belongs to the FliD family.</text>
</comment>
<evidence type="ECO:0000256" key="6">
    <source>
        <dbReference type="ARBA" id="ARBA00033074"/>
    </source>
</evidence>
<evidence type="ECO:0000256" key="3">
    <source>
        <dbReference type="ARBA" id="ARBA00011255"/>
    </source>
</evidence>
<evidence type="ECO:0000256" key="5">
    <source>
        <dbReference type="ARBA" id="ARBA00023143"/>
    </source>
</evidence>
<protein>
    <recommendedName>
        <fullName evidence="7">Filament cap protein</fullName>
    </recommendedName>
    <alternativeName>
        <fullName evidence="6">Flagellar cap protein</fullName>
    </alternativeName>
</protein>
<dbReference type="AlphaFoldDB" id="A0A3B0Y354"/>
<dbReference type="GO" id="GO:0071973">
    <property type="term" value="P:bacterial-type flagellum-dependent cell motility"/>
    <property type="evidence" value="ECO:0007669"/>
    <property type="project" value="TreeGrafter"/>
</dbReference>
<dbReference type="PANTHER" id="PTHR30288:SF0">
    <property type="entry name" value="FLAGELLAR HOOK-ASSOCIATED PROTEIN 2"/>
    <property type="match status" value="1"/>
</dbReference>
<comment type="subunit">
    <text evidence="3">Homopentamer.</text>
</comment>
<keyword evidence="10" id="KW-0969">Cilium</keyword>
<evidence type="ECO:0000256" key="7">
    <source>
        <dbReference type="ARBA" id="ARBA00033192"/>
    </source>
</evidence>
<evidence type="ECO:0000313" key="10">
    <source>
        <dbReference type="EMBL" id="VAW70027.1"/>
    </source>
</evidence>
<feature type="domain" description="Flagellar hook-associated protein 2 C-terminal" evidence="9">
    <location>
        <begin position="249"/>
        <end position="410"/>
    </location>
</feature>
<reference evidence="10" key="1">
    <citation type="submission" date="2018-06" db="EMBL/GenBank/DDBJ databases">
        <authorList>
            <person name="Zhirakovskaya E."/>
        </authorList>
    </citation>
    <scope>NUCLEOTIDE SEQUENCE</scope>
</reference>
<evidence type="ECO:0000256" key="2">
    <source>
        <dbReference type="ARBA" id="ARBA00009764"/>
    </source>
</evidence>
<evidence type="ECO:0000256" key="4">
    <source>
        <dbReference type="ARBA" id="ARBA00023054"/>
    </source>
</evidence>
<dbReference type="EMBL" id="UOFI01000186">
    <property type="protein sequence ID" value="VAW70027.1"/>
    <property type="molecule type" value="Genomic_DNA"/>
</dbReference>
<evidence type="ECO:0000259" key="9">
    <source>
        <dbReference type="Pfam" id="PF07195"/>
    </source>
</evidence>
<dbReference type="PANTHER" id="PTHR30288">
    <property type="entry name" value="FLAGELLAR CAP/ASSEMBLY PROTEIN FLID"/>
    <property type="match status" value="1"/>
</dbReference>
<keyword evidence="4" id="KW-0175">Coiled coil</keyword>
<keyword evidence="10" id="KW-0966">Cell projection</keyword>
<sequence length="678" mass="70206">MATITAAGIGSGLDVNNILEQIVEAERAPAESRLDLKETNLQAELSAFGSFKSSVSLFQTSLGKLQSAALFNSSDVSVSNTDVLTASTSSISKPGNFSVEVKSLAQAQTLASIAFNELDDVIGSGTLTFDFGTTVYDPGTDYATGDDTYTSFTKNSERPSESIVIDNTNNTISGIRDAINAADIGVSATIVDDGSGFRLLLASDQQGLDNSLQVNVSEGGTVADDTDMSGLSVLAFNSIASNAEQTQSALDANISVNGLSVLRESNSIVGAIPGVTLNLKTADVGNPVQLVITSNNVEKSQENIGDFVDAFNELATVYNNLSAFGGNDGQNGILLGDNTSRNIIQQMRRELGDFSSNGGSFNSLSSIGITTARDGTLKLDAAVLNKALENDFDSVTQLFYASGNTTDSDVTFNSSTASTKAGDYSISVGSLATQGQLVAQGISGPITINATNDSFSLFVDGASTGNIAITQASYSDLNSLAQEIETRVNASSALQNISLNISVSYVSGALQFTSSSYGVNSSVSTSLQNSTLGLTSAATSSAGSDVTGSIGGLSAIGEGRVLTGSGEASGLAVEIAGSTAGSRGSVVFSKGLASELDSLINKFLADDGQLTAKTDSINKQILDISEQRVDLDARVAQIEERFRRQFSSLDVLISQLNATSSFLQQQLDSLPGISFNRK</sequence>
<accession>A0A3B0Y354</accession>
<dbReference type="Pfam" id="PF07195">
    <property type="entry name" value="FliD_C"/>
    <property type="match status" value="2"/>
</dbReference>
<dbReference type="GO" id="GO:0009424">
    <property type="term" value="C:bacterial-type flagellum hook"/>
    <property type="evidence" value="ECO:0007669"/>
    <property type="project" value="InterPro"/>
</dbReference>
<feature type="domain" description="Flagellar hook-associated protein 2 C-terminal" evidence="9">
    <location>
        <begin position="585"/>
        <end position="658"/>
    </location>
</feature>
<evidence type="ECO:0000256" key="1">
    <source>
        <dbReference type="ARBA" id="ARBA00004365"/>
    </source>
</evidence>
<comment type="subcellular location">
    <subcellularLocation>
        <location evidence="1">Bacterial flagellum</location>
    </subcellularLocation>
</comment>
<feature type="domain" description="Flagellar hook-associated protein 2 N-terminal" evidence="8">
    <location>
        <begin position="11"/>
        <end position="108"/>
    </location>
</feature>
<dbReference type="Pfam" id="PF02465">
    <property type="entry name" value="FliD_N"/>
    <property type="match status" value="1"/>
</dbReference>
<dbReference type="InterPro" id="IPR010809">
    <property type="entry name" value="FliD_C"/>
</dbReference>
<dbReference type="InterPro" id="IPR040026">
    <property type="entry name" value="FliD"/>
</dbReference>
<dbReference type="GO" id="GO:0007155">
    <property type="term" value="P:cell adhesion"/>
    <property type="evidence" value="ECO:0007669"/>
    <property type="project" value="InterPro"/>
</dbReference>
<dbReference type="InterPro" id="IPR003481">
    <property type="entry name" value="FliD_N"/>
</dbReference>
<organism evidence="10">
    <name type="scientific">hydrothermal vent metagenome</name>
    <dbReference type="NCBI Taxonomy" id="652676"/>
    <lineage>
        <taxon>unclassified sequences</taxon>
        <taxon>metagenomes</taxon>
        <taxon>ecological metagenomes</taxon>
    </lineage>
</organism>
<keyword evidence="5" id="KW-0975">Bacterial flagellum</keyword>
<keyword evidence="10" id="KW-0282">Flagellum</keyword>
<proteinExistence type="inferred from homology"/>
<name>A0A3B0Y354_9ZZZZ</name>
<gene>
    <name evidence="10" type="ORF">MNBD_GAMMA09-655</name>
</gene>